<dbReference type="AlphaFoldDB" id="A0A6S6SUM3"/>
<dbReference type="NCBIfam" id="NF040493">
    <property type="entry name" value="TA_anti_VapB"/>
    <property type="match status" value="1"/>
</dbReference>
<evidence type="ECO:0000313" key="3">
    <source>
        <dbReference type="EMBL" id="CAA6808295.1"/>
    </source>
</evidence>
<dbReference type="InterPro" id="IPR051734">
    <property type="entry name" value="VapB_TA_antitoxins"/>
</dbReference>
<protein>
    <submittedName>
        <fullName evidence="3">VapB protein (Antitoxin to VapC)</fullName>
    </submittedName>
</protein>
<name>A0A6S6SUM3_9BACT</name>
<proteinExistence type="inferred from homology"/>
<dbReference type="InterPro" id="IPR037914">
    <property type="entry name" value="SpoVT-AbrB_sf"/>
</dbReference>
<accession>A0A6S6SUM3</accession>
<gene>
    <name evidence="3" type="ORF">HELGO_WM4532</name>
</gene>
<dbReference type="PANTHER" id="PTHR37550">
    <property type="entry name" value="ANTITOXIN VAPB1"/>
    <property type="match status" value="1"/>
</dbReference>
<dbReference type="InterPro" id="IPR007159">
    <property type="entry name" value="SpoVT-AbrB_dom"/>
</dbReference>
<dbReference type="SUPFAM" id="SSF89447">
    <property type="entry name" value="AbrB/MazE/MraZ-like"/>
    <property type="match status" value="1"/>
</dbReference>
<dbReference type="PANTHER" id="PTHR37550:SF3">
    <property type="entry name" value="ANTITOXIN VAPB1"/>
    <property type="match status" value="1"/>
</dbReference>
<dbReference type="Gene3D" id="2.10.260.10">
    <property type="match status" value="1"/>
</dbReference>
<dbReference type="InterPro" id="IPR047976">
    <property type="entry name" value="Anti_VapB2-like"/>
</dbReference>
<reference evidence="3" key="1">
    <citation type="submission" date="2020-01" db="EMBL/GenBank/DDBJ databases">
        <authorList>
            <person name="Meier V. D."/>
            <person name="Meier V D."/>
        </authorList>
    </citation>
    <scope>NUCLEOTIDE SEQUENCE</scope>
    <source>
        <strain evidence="3">HLG_WM_MAG_06</strain>
    </source>
</reference>
<evidence type="ECO:0000259" key="2">
    <source>
        <dbReference type="Pfam" id="PF04014"/>
    </source>
</evidence>
<comment type="similarity">
    <text evidence="1">Belongs to the VapB family.</text>
</comment>
<dbReference type="EMBL" id="CACVAP010000053">
    <property type="protein sequence ID" value="CAA6808295.1"/>
    <property type="molecule type" value="Genomic_DNA"/>
</dbReference>
<dbReference type="Pfam" id="PF04014">
    <property type="entry name" value="MazE_antitoxin"/>
    <property type="match status" value="1"/>
</dbReference>
<sequence>MLATAKLFQNGQSQAVRLPKEFRFENSKEVFIKKINGMVVLIPKSNTTVWDKMFDSLDDFSDDFMETRVQPTQEREDLF</sequence>
<evidence type="ECO:0000256" key="1">
    <source>
        <dbReference type="ARBA" id="ARBA00007924"/>
    </source>
</evidence>
<dbReference type="GO" id="GO:0003677">
    <property type="term" value="F:DNA binding"/>
    <property type="evidence" value="ECO:0007669"/>
    <property type="project" value="InterPro"/>
</dbReference>
<feature type="domain" description="SpoVT-AbrB" evidence="2">
    <location>
        <begin position="8"/>
        <end position="46"/>
    </location>
</feature>
<organism evidence="3">
    <name type="scientific">uncultured Sulfurovum sp</name>
    <dbReference type="NCBI Taxonomy" id="269237"/>
    <lineage>
        <taxon>Bacteria</taxon>
        <taxon>Pseudomonadati</taxon>
        <taxon>Campylobacterota</taxon>
        <taxon>Epsilonproteobacteria</taxon>
        <taxon>Campylobacterales</taxon>
        <taxon>Sulfurovaceae</taxon>
        <taxon>Sulfurovum</taxon>
        <taxon>environmental samples</taxon>
    </lineage>
</organism>